<dbReference type="SUPFAM" id="SSF53955">
    <property type="entry name" value="Lysozyme-like"/>
    <property type="match status" value="1"/>
</dbReference>
<dbReference type="GO" id="GO:0008233">
    <property type="term" value="F:peptidase activity"/>
    <property type="evidence" value="ECO:0007669"/>
    <property type="project" value="InterPro"/>
</dbReference>
<evidence type="ECO:0000259" key="4">
    <source>
        <dbReference type="Pfam" id="PF01464"/>
    </source>
</evidence>
<evidence type="ECO:0000259" key="5">
    <source>
        <dbReference type="Pfam" id="PF13539"/>
    </source>
</evidence>
<protein>
    <recommendedName>
        <fullName evidence="8">Transglycosylase SLT domain-containing protein</fullName>
    </recommendedName>
</protein>
<evidence type="ECO:0008006" key="8">
    <source>
        <dbReference type="Google" id="ProtNLM"/>
    </source>
</evidence>
<proteinExistence type="inferred from homology"/>
<dbReference type="RefSeq" id="WP_213361693.1">
    <property type="nucleotide sequence ID" value="NZ_BSFM01000015.1"/>
</dbReference>
<comment type="similarity">
    <text evidence="1">Belongs to the virb1 family.</text>
</comment>
<dbReference type="InterPro" id="IPR008258">
    <property type="entry name" value="Transglycosylase_SLT_dom_1"/>
</dbReference>
<dbReference type="Gene3D" id="1.10.530.10">
    <property type="match status" value="1"/>
</dbReference>
<comment type="caution">
    <text evidence="6">The sequence shown here is derived from an EMBL/GenBank/DDBJ whole genome shotgun (WGS) entry which is preliminary data.</text>
</comment>
<feature type="domain" description="Peptidase M15C" evidence="5">
    <location>
        <begin position="662"/>
        <end position="726"/>
    </location>
</feature>
<dbReference type="InterPro" id="IPR009045">
    <property type="entry name" value="Zn_M74/Hedgehog-like"/>
</dbReference>
<gene>
    <name evidence="6" type="ORF">GCM10017653_35230</name>
</gene>
<dbReference type="AlphaFoldDB" id="A0A9W6NC62"/>
<dbReference type="EMBL" id="BSFM01000015">
    <property type="protein sequence ID" value="GLK85453.1"/>
    <property type="molecule type" value="Genomic_DNA"/>
</dbReference>
<evidence type="ECO:0000256" key="3">
    <source>
        <dbReference type="SAM" id="Phobius"/>
    </source>
</evidence>
<name>A0A9W6NC62_9HYPH</name>
<evidence type="ECO:0000256" key="1">
    <source>
        <dbReference type="ARBA" id="ARBA00009387"/>
    </source>
</evidence>
<feature type="coiled-coil region" evidence="2">
    <location>
        <begin position="89"/>
        <end position="116"/>
    </location>
</feature>
<reference evidence="6" key="1">
    <citation type="journal article" date="2014" name="Int. J. Syst. Evol. Microbiol.">
        <title>Complete genome sequence of Corynebacterium casei LMG S-19264T (=DSM 44701T), isolated from a smear-ripened cheese.</title>
        <authorList>
            <consortium name="US DOE Joint Genome Institute (JGI-PGF)"/>
            <person name="Walter F."/>
            <person name="Albersmeier A."/>
            <person name="Kalinowski J."/>
            <person name="Ruckert C."/>
        </authorList>
    </citation>
    <scope>NUCLEOTIDE SEQUENCE</scope>
    <source>
        <strain evidence="6">VKM B-2789</strain>
    </source>
</reference>
<evidence type="ECO:0000313" key="7">
    <source>
        <dbReference type="Proteomes" id="UP001143330"/>
    </source>
</evidence>
<feature type="transmembrane region" description="Helical" evidence="3">
    <location>
        <begin position="154"/>
        <end position="173"/>
    </location>
</feature>
<keyword evidence="2" id="KW-0175">Coiled coil</keyword>
<keyword evidence="7" id="KW-1185">Reference proteome</keyword>
<dbReference type="Gene3D" id="3.30.1380.10">
    <property type="match status" value="1"/>
</dbReference>
<dbReference type="InterPro" id="IPR023346">
    <property type="entry name" value="Lysozyme-like_dom_sf"/>
</dbReference>
<feature type="transmembrane region" description="Helical" evidence="3">
    <location>
        <begin position="211"/>
        <end position="235"/>
    </location>
</feature>
<reference evidence="6" key="2">
    <citation type="submission" date="2023-01" db="EMBL/GenBank/DDBJ databases">
        <authorList>
            <person name="Sun Q."/>
            <person name="Evtushenko L."/>
        </authorList>
    </citation>
    <scope>NUCLEOTIDE SEQUENCE</scope>
    <source>
        <strain evidence="6">VKM B-2789</strain>
    </source>
</reference>
<keyword evidence="3" id="KW-1133">Transmembrane helix</keyword>
<accession>A0A9W6NC62</accession>
<dbReference type="InterPro" id="IPR039561">
    <property type="entry name" value="Peptidase_M15C"/>
</dbReference>
<evidence type="ECO:0000256" key="2">
    <source>
        <dbReference type="SAM" id="Coils"/>
    </source>
</evidence>
<dbReference type="Proteomes" id="UP001143330">
    <property type="component" value="Unassembled WGS sequence"/>
</dbReference>
<dbReference type="SUPFAM" id="SSF55166">
    <property type="entry name" value="Hedgehog/DD-peptidase"/>
    <property type="match status" value="1"/>
</dbReference>
<dbReference type="Pfam" id="PF13539">
    <property type="entry name" value="Peptidase_M15_4"/>
    <property type="match status" value="1"/>
</dbReference>
<dbReference type="Pfam" id="PF01464">
    <property type="entry name" value="SLT"/>
    <property type="match status" value="1"/>
</dbReference>
<keyword evidence="3" id="KW-0472">Membrane</keyword>
<evidence type="ECO:0000313" key="6">
    <source>
        <dbReference type="EMBL" id="GLK85453.1"/>
    </source>
</evidence>
<feature type="domain" description="Transglycosylase SLT" evidence="4">
    <location>
        <begin position="384"/>
        <end position="490"/>
    </location>
</feature>
<sequence>MNPLILLAGNLLPSLLDFLVGERGEKVADAVVNAVAKTTGSIDAVAAQEKVDQDPAAAAELRLALARIVAEEKKLALDAETQRRRDEIAEEAQARKDALDRDLATHKARLDELVATEKAALDQRQQDLAETTGARQLLSSLIDKDTIVARTPMVISYIVTIGFFLVLTLFLLLKNQLEAPEPFTFPEGSSDIIKTLEPAQIAALVQPRSDFVIQIINICVGALAAAFATVMSFWLGSSQSSRNKDVLAANLQERNTESQERQAQQNRRTVEQVAKTVSQTKSAAVVVDEDGAVAGVATGASAGTVVVATPAEEPAPEPAKPMSASVLTELMPKLIHPHRHFPDGVSWALTPAGIAIDGARAEGTPGDPTTVSTIWDKFGPFCAASAKKYGVPVELIVATIATESSGNPNARRPEPQINDESVGLMQTLVKTARDATGRAGLRADELLDPAMSIDAGTAYIAKQRSSTQLDPPRVSAAYNAGSLKRDDAAANRWKLHCFPRGTGQHIDRFVAWFNDAMRVSDDEDWGKVRDCPSFAQELVGTAPPPATLDVSSPDFPPRPAFRPLLSLEDRQKLFGTFQFQHAPVAGNPENVRILGDWEAKNIVKVEIPLQSFRGKPGPLTMRFHARAREQLVALWLEWEKAGLIDRILTYDGAFVARFQRKSTTKLSNHAFGTAFDINAAWNQLGVEPAAMGEKGCLRELVPLANKHGFYWGGHFNTRPDGMHFEVAQLL</sequence>
<organism evidence="6 7">
    <name type="scientific">Ancylobacter defluvii</name>
    <dbReference type="NCBI Taxonomy" id="1282440"/>
    <lineage>
        <taxon>Bacteria</taxon>
        <taxon>Pseudomonadati</taxon>
        <taxon>Pseudomonadota</taxon>
        <taxon>Alphaproteobacteria</taxon>
        <taxon>Hyphomicrobiales</taxon>
        <taxon>Xanthobacteraceae</taxon>
        <taxon>Ancylobacter</taxon>
    </lineage>
</organism>
<keyword evidence="3" id="KW-0812">Transmembrane</keyword>